<dbReference type="InterPro" id="IPR025949">
    <property type="entry name" value="PapC-like_C"/>
</dbReference>
<dbReference type="InterPro" id="IPR043142">
    <property type="entry name" value="PapC-like_C_sf"/>
</dbReference>
<evidence type="ECO:0000256" key="7">
    <source>
        <dbReference type="ARBA" id="ARBA00023136"/>
    </source>
</evidence>
<keyword evidence="7 9" id="KW-0472">Membrane</keyword>
<evidence type="ECO:0000256" key="8">
    <source>
        <dbReference type="ARBA" id="ARBA00023237"/>
    </source>
</evidence>
<dbReference type="Pfam" id="PF13954">
    <property type="entry name" value="PapC_N"/>
    <property type="match status" value="1"/>
</dbReference>
<dbReference type="GO" id="GO:0015473">
    <property type="term" value="F:fimbrial usher porin activity"/>
    <property type="evidence" value="ECO:0007669"/>
    <property type="project" value="InterPro"/>
</dbReference>
<dbReference type="PANTHER" id="PTHR30451:SF10">
    <property type="entry name" value="OUTER MEMBRANE USHER PROTEIN YFCU-RELATED"/>
    <property type="match status" value="1"/>
</dbReference>
<keyword evidence="6" id="KW-0732">Signal</keyword>
<sequence>MALFLGVTTEHDRVVLARCVWKPLAVLVLFALMGTHIVYAEEEIEFNTDVLDVQDRSRIDLKEFSRAGYIMPGDYQMMVRLNNSELPEMPVTFMVPPDDPRGSVACLSPDVVKQLGLRAEWEAKLTWWNNNQCLEVKTLPGMMVRGDLGSDTLYLSVPQAYLEYSSPDWDPPSRWDEGVLGMLFDYNVNAQVSKPTKGKRNQNVSANGTTGINVGAWRLRADWQAQYNHVTGRTGSTEKNWDWSRYYMYRAIPHLQAKLTLGEDYLNSGIFDSFRFTGASLVTDDNMLPPNLRGYAPEVTGVAKTNAKVTIRQQGRVLYETQVAPGPFRIQDINDAVSGKLDVRVEEQGGGVQEFQVDTASIPYLTRPGRVQYKLAAGKPTNWKHHSEGKGFGVGEFSWGINNGWSLYGGVLGAGDYNALSLGLGRDLMAFGALSFDVTESRAHLPDENQTLTGGSYRLSYSKRFEEYDSQVTFAGYRFSERDFMSMSQYLDRRYHDGDAESGKELYNIMLNKQFTTLGISTYLNYSHQTYWNRPNNDRYNLSVSRYFDIGTFKNINLNLSAYRNKYESKNDDGMYLTLSLPWGHSGTISYNAMVNRRGNSNTVGYYGRINENSSYRLAAGSSIDGKAAANGYFTHYGDRTQLTTSASYQDGRYTTAALSIQGGVTATTEGAALHRINMPGTTRLMVDTEGVGGVPVKGFGAITHTNRFGKAVISDVNNYYRNSASIDLNKLPNNVEAIRSVQQATLTEGAIGYRKFQVIAGEKAMGLIRLSDGSTPPFGATVLNKDKREIGIVNDGGNTYLSGINPGEKLDVRWDGELQCVVELPNKLPAVEEMASLLLLCQLANGNNSHSANASLSSSRLMAQARN</sequence>
<dbReference type="GO" id="GO:0009297">
    <property type="term" value="P:pilus assembly"/>
    <property type="evidence" value="ECO:0007669"/>
    <property type="project" value="InterPro"/>
</dbReference>
<keyword evidence="3 9" id="KW-0813">Transport</keyword>
<keyword evidence="4" id="KW-1134">Transmembrane beta strand</keyword>
<evidence type="ECO:0000313" key="12">
    <source>
        <dbReference type="EMBL" id="OCQ53803.1"/>
    </source>
</evidence>
<comment type="similarity">
    <text evidence="2 9">Belongs to the fimbrial export usher family.</text>
</comment>
<dbReference type="InterPro" id="IPR000015">
    <property type="entry name" value="Fimb_usher"/>
</dbReference>
<dbReference type="Pfam" id="PF00577">
    <property type="entry name" value="Usher"/>
    <property type="match status" value="1"/>
</dbReference>
<keyword evidence="5 9" id="KW-0812">Transmembrane</keyword>
<dbReference type="RefSeq" id="WP_065822385.1">
    <property type="nucleotide sequence ID" value="NZ_CAWMQZ010000031.1"/>
</dbReference>
<dbReference type="AlphaFoldDB" id="A0A1C0U7D8"/>
<comment type="subcellular location">
    <subcellularLocation>
        <location evidence="1 9">Cell outer membrane</location>
        <topology evidence="1 9">Multi-pass membrane protein</topology>
    </subcellularLocation>
</comment>
<dbReference type="InterPro" id="IPR018030">
    <property type="entry name" value="Fimbrial_membr_usher_CS"/>
</dbReference>
<name>A0A1C0U7D8_9GAMM</name>
<proteinExistence type="inferred from homology"/>
<keyword evidence="9" id="KW-1029">Fimbrium biogenesis</keyword>
<organism evidence="12 13">
    <name type="scientific">Photorhabdus australis subsp. thailandensis</name>
    <dbReference type="NCBI Taxonomy" id="2805096"/>
    <lineage>
        <taxon>Bacteria</taxon>
        <taxon>Pseudomonadati</taxon>
        <taxon>Pseudomonadota</taxon>
        <taxon>Gammaproteobacteria</taxon>
        <taxon>Enterobacterales</taxon>
        <taxon>Morganellaceae</taxon>
        <taxon>Photorhabdus</taxon>
    </lineage>
</organism>
<dbReference type="STRING" id="286156.Ppb6_01029"/>
<dbReference type="Pfam" id="PF13953">
    <property type="entry name" value="PapC_C"/>
    <property type="match status" value="1"/>
</dbReference>
<evidence type="ECO:0000313" key="13">
    <source>
        <dbReference type="Proteomes" id="UP000093476"/>
    </source>
</evidence>
<evidence type="ECO:0000256" key="6">
    <source>
        <dbReference type="ARBA" id="ARBA00022729"/>
    </source>
</evidence>
<evidence type="ECO:0000256" key="2">
    <source>
        <dbReference type="ARBA" id="ARBA00008064"/>
    </source>
</evidence>
<dbReference type="InterPro" id="IPR025885">
    <property type="entry name" value="PapC_N"/>
</dbReference>
<evidence type="ECO:0000256" key="5">
    <source>
        <dbReference type="ARBA" id="ARBA00022692"/>
    </source>
</evidence>
<dbReference type="NCBIfam" id="NF011812">
    <property type="entry name" value="PRK15284.1"/>
    <property type="match status" value="1"/>
</dbReference>
<evidence type="ECO:0000259" key="11">
    <source>
        <dbReference type="Pfam" id="PF13954"/>
    </source>
</evidence>
<reference evidence="12 13" key="1">
    <citation type="submission" date="2015-12" db="EMBL/GenBank/DDBJ databases">
        <title>Genome comparisons provide insights into the role of secondary metabolites in the pathogenic phase of the Photorhabdus life cycle.</title>
        <authorList>
            <person name="Tobias N.J."/>
            <person name="Mishra B."/>
            <person name="Gupta D.K."/>
            <person name="Thines M."/>
            <person name="Stinear T.P."/>
            <person name="Bode H.B."/>
        </authorList>
    </citation>
    <scope>NUCLEOTIDE SEQUENCE [LARGE SCALE GENOMIC DNA]</scope>
    <source>
        <strain evidence="12 13">PB68.1</strain>
    </source>
</reference>
<dbReference type="Gene3D" id="2.60.40.2070">
    <property type="match status" value="1"/>
</dbReference>
<dbReference type="GO" id="GO:0009279">
    <property type="term" value="C:cell outer membrane"/>
    <property type="evidence" value="ECO:0007669"/>
    <property type="project" value="UniProtKB-SubCell"/>
</dbReference>
<dbReference type="Gene3D" id="2.60.40.2610">
    <property type="entry name" value="Outer membrane usher protein FimD, plug domain"/>
    <property type="match status" value="1"/>
</dbReference>
<evidence type="ECO:0000256" key="4">
    <source>
        <dbReference type="ARBA" id="ARBA00022452"/>
    </source>
</evidence>
<dbReference type="PATRIC" id="fig|286156.4.peg.1174"/>
<evidence type="ECO:0000259" key="10">
    <source>
        <dbReference type="Pfam" id="PF13953"/>
    </source>
</evidence>
<dbReference type="PANTHER" id="PTHR30451">
    <property type="entry name" value="OUTER MEMBRANE USHER PROTEIN"/>
    <property type="match status" value="1"/>
</dbReference>
<protein>
    <submittedName>
        <fullName evidence="12">Outer membrane usher protein PapC</fullName>
    </submittedName>
</protein>
<dbReference type="SUPFAM" id="SSF141729">
    <property type="entry name" value="FimD N-terminal domain-like"/>
    <property type="match status" value="1"/>
</dbReference>
<dbReference type="Gene3D" id="3.10.20.410">
    <property type="match status" value="1"/>
</dbReference>
<dbReference type="InterPro" id="IPR037224">
    <property type="entry name" value="PapC_N_sf"/>
</dbReference>
<dbReference type="EMBL" id="LOMY01000031">
    <property type="protein sequence ID" value="OCQ53803.1"/>
    <property type="molecule type" value="Genomic_DNA"/>
</dbReference>
<dbReference type="PROSITE" id="PS01151">
    <property type="entry name" value="FIMBRIAL_USHER"/>
    <property type="match status" value="1"/>
</dbReference>
<dbReference type="InterPro" id="IPR042186">
    <property type="entry name" value="FimD_plug_dom"/>
</dbReference>
<feature type="domain" description="PapC N-terminal" evidence="11">
    <location>
        <begin position="45"/>
        <end position="190"/>
    </location>
</feature>
<evidence type="ECO:0000256" key="9">
    <source>
        <dbReference type="RuleBase" id="RU003884"/>
    </source>
</evidence>
<feature type="domain" description="PapC-like C-terminal" evidence="10">
    <location>
        <begin position="769"/>
        <end position="824"/>
    </location>
</feature>
<keyword evidence="8 9" id="KW-0998">Cell outer membrane</keyword>
<gene>
    <name evidence="12" type="primary">papC</name>
    <name evidence="12" type="ORF">Ppb6_01029</name>
</gene>
<dbReference type="Proteomes" id="UP000093476">
    <property type="component" value="Unassembled WGS sequence"/>
</dbReference>
<comment type="caution">
    <text evidence="12">The sequence shown here is derived from an EMBL/GenBank/DDBJ whole genome shotgun (WGS) entry which is preliminary data.</text>
</comment>
<accession>A0A1C0U7D8</accession>
<evidence type="ECO:0000256" key="3">
    <source>
        <dbReference type="ARBA" id="ARBA00022448"/>
    </source>
</evidence>
<keyword evidence="13" id="KW-1185">Reference proteome</keyword>
<dbReference type="Gene3D" id="2.60.40.3110">
    <property type="match status" value="1"/>
</dbReference>
<evidence type="ECO:0000256" key="1">
    <source>
        <dbReference type="ARBA" id="ARBA00004571"/>
    </source>
</evidence>